<dbReference type="EMBL" id="BKCP01004960">
    <property type="protein sequence ID" value="GER35122.1"/>
    <property type="molecule type" value="Genomic_DNA"/>
</dbReference>
<evidence type="ECO:0000313" key="1">
    <source>
        <dbReference type="EMBL" id="GER35122.1"/>
    </source>
</evidence>
<sequence length="216" mass="24729">MTRTSSNIGKDGEGMNKFKKLKADDAISPFSVNRKNGDADIKGKKKIFASSSDDVSDSEFSDDYSGSHYLQSEDDFKDWMIIIFTQPEDLPPLDNILFNMPVVVPPKVTTRNSLKLSFQVTGNSKVEGAPAKLPIPYTGRKKINYESFPFDVPFWEDYNPIVSDFEDWLQIGLYIKPKKSESGTLFYYKKSSRILRQEFDFNVTTIDQKDWFLKLA</sequence>
<name>A0A5A7PRL1_STRAF</name>
<gene>
    <name evidence="1" type="ORF">STAS_11385</name>
</gene>
<reference evidence="2" key="1">
    <citation type="journal article" date="2019" name="Curr. Biol.">
        <title>Genome Sequence of Striga asiatica Provides Insight into the Evolution of Plant Parasitism.</title>
        <authorList>
            <person name="Yoshida S."/>
            <person name="Kim S."/>
            <person name="Wafula E.K."/>
            <person name="Tanskanen J."/>
            <person name="Kim Y.M."/>
            <person name="Honaas L."/>
            <person name="Yang Z."/>
            <person name="Spallek T."/>
            <person name="Conn C.E."/>
            <person name="Ichihashi Y."/>
            <person name="Cheong K."/>
            <person name="Cui S."/>
            <person name="Der J.P."/>
            <person name="Gundlach H."/>
            <person name="Jiao Y."/>
            <person name="Hori C."/>
            <person name="Ishida J.K."/>
            <person name="Kasahara H."/>
            <person name="Kiba T."/>
            <person name="Kim M.S."/>
            <person name="Koo N."/>
            <person name="Laohavisit A."/>
            <person name="Lee Y.H."/>
            <person name="Lumba S."/>
            <person name="McCourt P."/>
            <person name="Mortimer J.C."/>
            <person name="Mutuku J.M."/>
            <person name="Nomura T."/>
            <person name="Sasaki-Sekimoto Y."/>
            <person name="Seto Y."/>
            <person name="Wang Y."/>
            <person name="Wakatake T."/>
            <person name="Sakakibara H."/>
            <person name="Demura T."/>
            <person name="Yamaguchi S."/>
            <person name="Yoneyama K."/>
            <person name="Manabe R.I."/>
            <person name="Nelson D.C."/>
            <person name="Schulman A.H."/>
            <person name="Timko M.P."/>
            <person name="dePamphilis C.W."/>
            <person name="Choi D."/>
            <person name="Shirasu K."/>
        </authorList>
    </citation>
    <scope>NUCLEOTIDE SEQUENCE [LARGE SCALE GENOMIC DNA]</scope>
    <source>
        <strain evidence="2">cv. UVA1</strain>
    </source>
</reference>
<organism evidence="1 2">
    <name type="scientific">Striga asiatica</name>
    <name type="common">Asiatic witchweed</name>
    <name type="synonym">Buchnera asiatica</name>
    <dbReference type="NCBI Taxonomy" id="4170"/>
    <lineage>
        <taxon>Eukaryota</taxon>
        <taxon>Viridiplantae</taxon>
        <taxon>Streptophyta</taxon>
        <taxon>Embryophyta</taxon>
        <taxon>Tracheophyta</taxon>
        <taxon>Spermatophyta</taxon>
        <taxon>Magnoliopsida</taxon>
        <taxon>eudicotyledons</taxon>
        <taxon>Gunneridae</taxon>
        <taxon>Pentapetalae</taxon>
        <taxon>asterids</taxon>
        <taxon>lamiids</taxon>
        <taxon>Lamiales</taxon>
        <taxon>Orobanchaceae</taxon>
        <taxon>Buchnereae</taxon>
        <taxon>Striga</taxon>
    </lineage>
</organism>
<dbReference type="Proteomes" id="UP000325081">
    <property type="component" value="Unassembled WGS sequence"/>
</dbReference>
<evidence type="ECO:0000313" key="2">
    <source>
        <dbReference type="Proteomes" id="UP000325081"/>
    </source>
</evidence>
<keyword evidence="2" id="KW-1185">Reference proteome</keyword>
<proteinExistence type="predicted"/>
<protein>
    <submittedName>
        <fullName evidence="1">ADP-ribosylation factor 1</fullName>
    </submittedName>
</protein>
<dbReference type="AlphaFoldDB" id="A0A5A7PRL1"/>
<comment type="caution">
    <text evidence="1">The sequence shown here is derived from an EMBL/GenBank/DDBJ whole genome shotgun (WGS) entry which is preliminary data.</text>
</comment>
<feature type="non-terminal residue" evidence="1">
    <location>
        <position position="216"/>
    </location>
</feature>
<accession>A0A5A7PRL1</accession>